<evidence type="ECO:0000256" key="4">
    <source>
        <dbReference type="ARBA" id="ARBA00022862"/>
    </source>
</evidence>
<feature type="chain" id="PRO_5004249086" description="Superoxide dismutase [Cu-Zn]" evidence="10">
    <location>
        <begin position="19"/>
        <end position="186"/>
    </location>
</feature>
<accession>Q53CP2</accession>
<keyword evidence="3 9" id="KW-0862">Zinc</keyword>
<keyword evidence="7" id="KW-1015">Disulfide bond</keyword>
<comment type="cofactor">
    <cofactor evidence="9">
        <name>Zn(2+)</name>
        <dbReference type="ChEBI" id="CHEBI:29105"/>
    </cofactor>
    <text evidence="9">Binds 1 zinc ion per subunit.</text>
</comment>
<evidence type="ECO:0000256" key="7">
    <source>
        <dbReference type="ARBA" id="ARBA00023157"/>
    </source>
</evidence>
<dbReference type="InterPro" id="IPR024134">
    <property type="entry name" value="SOD_Cu/Zn_/chaperone"/>
</dbReference>
<evidence type="ECO:0000256" key="3">
    <source>
        <dbReference type="ARBA" id="ARBA00022833"/>
    </source>
</evidence>
<dbReference type="EMBL" id="AY533134">
    <property type="protein sequence ID" value="AAT02169.2"/>
    <property type="molecule type" value="mRNA"/>
</dbReference>
<reference evidence="12" key="1">
    <citation type="journal article" date="2007" name="Int. J. Parasitol.">
        <title>Differential gene expression in hypobiosis-induced and non-induced third-stage larvae of the bovine lungworm Dictyocaulus viviparus.</title>
        <authorList>
            <person name="Strube C."/>
            <person name="Schnieder T."/>
            <person name="von Samson-Himmelstjerna G."/>
        </authorList>
    </citation>
    <scope>NUCLEOTIDE SEQUENCE</scope>
</reference>
<comment type="cofactor">
    <cofactor evidence="9">
        <name>Cu cation</name>
        <dbReference type="ChEBI" id="CHEBI:23378"/>
    </cofactor>
    <text evidence="9">Binds 1 copper ion per subunit.</text>
</comment>
<evidence type="ECO:0000256" key="8">
    <source>
        <dbReference type="ARBA" id="ARBA00049204"/>
    </source>
</evidence>
<dbReference type="CDD" id="cd00305">
    <property type="entry name" value="Cu-Zn_Superoxide_Dismutase"/>
    <property type="match status" value="1"/>
</dbReference>
<keyword evidence="5 9" id="KW-0560">Oxidoreductase</keyword>
<evidence type="ECO:0000256" key="1">
    <source>
        <dbReference type="ARBA" id="ARBA00010457"/>
    </source>
</evidence>
<dbReference type="GO" id="GO:0005507">
    <property type="term" value="F:copper ion binding"/>
    <property type="evidence" value="ECO:0007669"/>
    <property type="project" value="InterPro"/>
</dbReference>
<dbReference type="GO" id="GO:0004784">
    <property type="term" value="F:superoxide dismutase activity"/>
    <property type="evidence" value="ECO:0007669"/>
    <property type="project" value="UniProtKB-EC"/>
</dbReference>
<dbReference type="PRINTS" id="PR00068">
    <property type="entry name" value="CUZNDISMTASE"/>
</dbReference>
<evidence type="ECO:0000259" key="11">
    <source>
        <dbReference type="Pfam" id="PF00080"/>
    </source>
</evidence>
<dbReference type="AlphaFoldDB" id="Q53CP2"/>
<feature type="signal peptide" evidence="10">
    <location>
        <begin position="1"/>
        <end position="18"/>
    </location>
</feature>
<evidence type="ECO:0000256" key="2">
    <source>
        <dbReference type="ARBA" id="ARBA00022723"/>
    </source>
</evidence>
<proteinExistence type="evidence at transcript level"/>
<feature type="domain" description="Superoxide dismutase copper/zinc binding" evidence="11">
    <location>
        <begin position="52"/>
        <end position="183"/>
    </location>
</feature>
<dbReference type="SUPFAM" id="SSF49329">
    <property type="entry name" value="Cu,Zn superoxide dismutase-like"/>
    <property type="match status" value="1"/>
</dbReference>
<evidence type="ECO:0000313" key="12">
    <source>
        <dbReference type="EMBL" id="AAT02169.2"/>
    </source>
</evidence>
<dbReference type="InterPro" id="IPR001424">
    <property type="entry name" value="SOD_Cu_Zn_dom"/>
</dbReference>
<comment type="similarity">
    <text evidence="1 9">Belongs to the Cu-Zn superoxide dismutase family.</text>
</comment>
<protein>
    <recommendedName>
        <fullName evidence="9">Superoxide dismutase [Cu-Zn]</fullName>
        <ecNumber evidence="9">1.15.1.1</ecNumber>
    </recommendedName>
</protein>
<evidence type="ECO:0000256" key="5">
    <source>
        <dbReference type="ARBA" id="ARBA00023002"/>
    </source>
</evidence>
<keyword evidence="6 9" id="KW-0186">Copper</keyword>
<evidence type="ECO:0000256" key="9">
    <source>
        <dbReference type="RuleBase" id="RU000393"/>
    </source>
</evidence>
<dbReference type="EC" id="1.15.1.1" evidence="9"/>
<dbReference type="PROSITE" id="PS00332">
    <property type="entry name" value="SOD_CU_ZN_2"/>
    <property type="match status" value="1"/>
</dbReference>
<sequence length="186" mass="19474">MILHISLIISTILLGVHAHGNLCRNGAFMNVVKARAYMFEAVPDGDPQKLIGIIDFVQYRSLVKLNGTVSGLKSGLHGFHVHEKGNLANGCLAAGGHYNPYKLMHGAPSDSNRHVGDLGNIVTSANGETVISISDPVITLNGYHSVIGRAVVIHADADDLGLGRSEMSKSTGNSGARVACGVIGIV</sequence>
<dbReference type="FunFam" id="2.60.40.200:FF:000003">
    <property type="entry name" value="Superoxide dismutase [Cu-Zn], chloroplastic"/>
    <property type="match status" value="1"/>
</dbReference>
<name>Q53CP2_DICVI</name>
<comment type="catalytic activity">
    <reaction evidence="8 9">
        <text>2 superoxide + 2 H(+) = H2O2 + O2</text>
        <dbReference type="Rhea" id="RHEA:20696"/>
        <dbReference type="ChEBI" id="CHEBI:15378"/>
        <dbReference type="ChEBI" id="CHEBI:15379"/>
        <dbReference type="ChEBI" id="CHEBI:16240"/>
        <dbReference type="ChEBI" id="CHEBI:18421"/>
        <dbReference type="EC" id="1.15.1.1"/>
    </reaction>
</comment>
<keyword evidence="4" id="KW-0049">Antioxidant</keyword>
<comment type="function">
    <text evidence="9">Destroys radicals which are normally produced within the cells and which are toxic to biological systems.</text>
</comment>
<dbReference type="InterPro" id="IPR018152">
    <property type="entry name" value="SOD_Cu/Zn_BS"/>
</dbReference>
<evidence type="ECO:0000256" key="10">
    <source>
        <dbReference type="SAM" id="SignalP"/>
    </source>
</evidence>
<keyword evidence="2 9" id="KW-0479">Metal-binding</keyword>
<dbReference type="Pfam" id="PF00080">
    <property type="entry name" value="Sod_Cu"/>
    <property type="match status" value="1"/>
</dbReference>
<dbReference type="PANTHER" id="PTHR10003">
    <property type="entry name" value="SUPEROXIDE DISMUTASE CU-ZN -RELATED"/>
    <property type="match status" value="1"/>
</dbReference>
<dbReference type="InterPro" id="IPR036423">
    <property type="entry name" value="SOD-like_Cu/Zn_dom_sf"/>
</dbReference>
<keyword evidence="10" id="KW-0732">Signal</keyword>
<dbReference type="Gene3D" id="2.60.40.200">
    <property type="entry name" value="Superoxide dismutase, copper/zinc binding domain"/>
    <property type="match status" value="1"/>
</dbReference>
<organism evidence="12">
    <name type="scientific">Dictyocaulus viviparus</name>
    <name type="common">Bovine lungworm</name>
    <dbReference type="NCBI Taxonomy" id="29172"/>
    <lineage>
        <taxon>Eukaryota</taxon>
        <taxon>Metazoa</taxon>
        <taxon>Ecdysozoa</taxon>
        <taxon>Nematoda</taxon>
        <taxon>Chromadorea</taxon>
        <taxon>Rhabditida</taxon>
        <taxon>Rhabditina</taxon>
        <taxon>Rhabditomorpha</taxon>
        <taxon>Strongyloidea</taxon>
        <taxon>Metastrongylidae</taxon>
        <taxon>Dictyocaulus</taxon>
    </lineage>
</organism>
<evidence type="ECO:0000256" key="6">
    <source>
        <dbReference type="ARBA" id="ARBA00023008"/>
    </source>
</evidence>